<evidence type="ECO:0000256" key="18">
    <source>
        <dbReference type="ARBA" id="ARBA00022989"/>
    </source>
</evidence>
<dbReference type="EC" id="7.1.1.9" evidence="7 24"/>
<feature type="transmembrane region" description="Helical" evidence="25">
    <location>
        <begin position="337"/>
        <end position="359"/>
    </location>
</feature>
<proteinExistence type="inferred from homology"/>
<evidence type="ECO:0000256" key="20">
    <source>
        <dbReference type="ARBA" id="ARBA00023008"/>
    </source>
</evidence>
<dbReference type="GO" id="GO:0015990">
    <property type="term" value="P:electron transport coupled proton transport"/>
    <property type="evidence" value="ECO:0007669"/>
    <property type="project" value="TreeGrafter"/>
</dbReference>
<evidence type="ECO:0000256" key="5">
    <source>
        <dbReference type="ARBA" id="ARBA00009578"/>
    </source>
</evidence>
<reference evidence="27" key="1">
    <citation type="submission" date="2021-04" db="EMBL/GenBank/DDBJ databases">
        <title>Comparative mitochondrial genomics and phylogenetic implications of the Oriental dobsonfly genus Neoneuromus van der Weele, 1909 (Megaloptera: Corydalidae).</title>
        <authorList>
            <person name="Tu Y."/>
            <person name="Lin A."/>
            <person name="Jiang Y."/>
            <person name="Liu X."/>
        </authorList>
    </citation>
    <scope>NUCLEOTIDE SEQUENCE</scope>
    <source>
        <strain evidence="27">CORY067</strain>
    </source>
</reference>
<keyword evidence="9 24" id="KW-0813">Transport</keyword>
<comment type="subunit">
    <text evidence="6">Component of the cytochrome c oxidase (complex IV, CIV), a multisubunit enzyme composed of a catalytic core of 3 subunits and several supernumerary subunits. The complex exists as a monomer or a dimer and forms supercomplexes (SCs) in the inner mitochondrial membrane with ubiquinol-cytochrome c oxidoreductase (cytochrome b-c1 complex, complex III, CIII).</text>
</comment>
<evidence type="ECO:0000256" key="22">
    <source>
        <dbReference type="ARBA" id="ARBA00023136"/>
    </source>
</evidence>
<dbReference type="GO" id="GO:0046872">
    <property type="term" value="F:metal ion binding"/>
    <property type="evidence" value="ECO:0007669"/>
    <property type="project" value="UniProtKB-KW"/>
</dbReference>
<keyword evidence="13 24" id="KW-0479">Metal-binding</keyword>
<dbReference type="Gene3D" id="1.20.210.10">
    <property type="entry name" value="Cytochrome c oxidase-like, subunit I domain"/>
    <property type="match status" value="1"/>
</dbReference>
<evidence type="ECO:0000256" key="16">
    <source>
        <dbReference type="ARBA" id="ARBA00022967"/>
    </source>
</evidence>
<feature type="transmembrane region" description="Helical" evidence="25">
    <location>
        <begin position="146"/>
        <end position="171"/>
    </location>
</feature>
<evidence type="ECO:0000256" key="21">
    <source>
        <dbReference type="ARBA" id="ARBA00023128"/>
    </source>
</evidence>
<dbReference type="PANTHER" id="PTHR10422">
    <property type="entry name" value="CYTOCHROME C OXIDASE SUBUNIT 1"/>
    <property type="match status" value="1"/>
</dbReference>
<evidence type="ECO:0000256" key="8">
    <source>
        <dbReference type="ARBA" id="ARBA00015947"/>
    </source>
</evidence>
<gene>
    <name evidence="27" type="primary">cox1</name>
</gene>
<dbReference type="PROSITE" id="PS00077">
    <property type="entry name" value="COX1_CUB"/>
    <property type="match status" value="1"/>
</dbReference>
<dbReference type="InterPro" id="IPR023615">
    <property type="entry name" value="Cyt_c_Oxase_su1_BS"/>
</dbReference>
<keyword evidence="19 24" id="KW-0408">Iron</keyword>
<keyword evidence="14 24" id="KW-0999">Mitochondrion inner membrane</keyword>
<keyword evidence="17 24" id="KW-0249">Electron transport</keyword>
<protein>
    <recommendedName>
        <fullName evidence="8 24">Cytochrome c oxidase subunit 1</fullName>
        <ecNumber evidence="7 24">7.1.1.9</ecNumber>
    </recommendedName>
</protein>
<comment type="pathway">
    <text evidence="4 24">Energy metabolism; oxidative phosphorylation.</text>
</comment>
<keyword evidence="20 24" id="KW-0186">Copper</keyword>
<dbReference type="Pfam" id="PF00115">
    <property type="entry name" value="COX1"/>
    <property type="match status" value="1"/>
</dbReference>
<keyword evidence="10 24" id="KW-0349">Heme</keyword>
<dbReference type="InterPro" id="IPR036927">
    <property type="entry name" value="Cyt_c_oxase-like_su1_sf"/>
</dbReference>
<evidence type="ECO:0000256" key="4">
    <source>
        <dbReference type="ARBA" id="ARBA00004673"/>
    </source>
</evidence>
<geneLocation type="mitochondrion" evidence="27"/>
<dbReference type="GO" id="GO:0006123">
    <property type="term" value="P:mitochondrial electron transport, cytochrome c to oxygen"/>
    <property type="evidence" value="ECO:0007669"/>
    <property type="project" value="TreeGrafter"/>
</dbReference>
<comment type="subcellular location">
    <subcellularLocation>
        <location evidence="3 24">Mitochondrion inner membrane</location>
        <topology evidence="3 24">Multi-pass membrane protein</topology>
    </subcellularLocation>
</comment>
<feature type="transmembrane region" description="Helical" evidence="25">
    <location>
        <begin position="183"/>
        <end position="210"/>
    </location>
</feature>
<keyword evidence="21 24" id="KW-0496">Mitochondrion</keyword>
<evidence type="ECO:0000256" key="17">
    <source>
        <dbReference type="ARBA" id="ARBA00022982"/>
    </source>
</evidence>
<comment type="cofactor">
    <cofactor evidence="1">
        <name>Cu cation</name>
        <dbReference type="ChEBI" id="CHEBI:23378"/>
    </cofactor>
</comment>
<dbReference type="UniPathway" id="UPA00705"/>
<evidence type="ECO:0000313" key="27">
    <source>
        <dbReference type="EMBL" id="QXM16871.1"/>
    </source>
</evidence>
<evidence type="ECO:0000256" key="15">
    <source>
        <dbReference type="ARBA" id="ARBA00022842"/>
    </source>
</evidence>
<feature type="transmembrane region" description="Helical" evidence="25">
    <location>
        <begin position="230"/>
        <end position="251"/>
    </location>
</feature>
<dbReference type="GO" id="GO:0004129">
    <property type="term" value="F:cytochrome-c oxidase activity"/>
    <property type="evidence" value="ECO:0007669"/>
    <property type="project" value="UniProtKB-EC"/>
</dbReference>
<keyword evidence="16" id="KW-1278">Translocase</keyword>
<evidence type="ECO:0000256" key="9">
    <source>
        <dbReference type="ARBA" id="ARBA00022448"/>
    </source>
</evidence>
<organism evidence="27">
    <name type="scientific">Neoneuromus maculatus</name>
    <dbReference type="NCBI Taxonomy" id="2027374"/>
    <lineage>
        <taxon>Eukaryota</taxon>
        <taxon>Metazoa</taxon>
        <taxon>Ecdysozoa</taxon>
        <taxon>Arthropoda</taxon>
        <taxon>Hexapoda</taxon>
        <taxon>Insecta</taxon>
        <taxon>Pterygota</taxon>
        <taxon>Neoptera</taxon>
        <taxon>Endopterygota</taxon>
        <taxon>Megaloptera</taxon>
        <taxon>Corydalidae</taxon>
        <taxon>Corydalinae</taxon>
        <taxon>Neoneuromus</taxon>
    </lineage>
</organism>
<keyword evidence="15" id="KW-0460">Magnesium</keyword>
<evidence type="ECO:0000256" key="10">
    <source>
        <dbReference type="ARBA" id="ARBA00022617"/>
    </source>
</evidence>
<keyword evidence="22 24" id="KW-0472">Membrane</keyword>
<feature type="domain" description="Cytochrome oxidase subunit I profile" evidence="26">
    <location>
        <begin position="1"/>
        <end position="512"/>
    </location>
</feature>
<evidence type="ECO:0000256" key="11">
    <source>
        <dbReference type="ARBA" id="ARBA00022660"/>
    </source>
</evidence>
<dbReference type="GO" id="GO:0005743">
    <property type="term" value="C:mitochondrial inner membrane"/>
    <property type="evidence" value="ECO:0007669"/>
    <property type="project" value="UniProtKB-SubCell"/>
</dbReference>
<keyword evidence="11 24" id="KW-0679">Respiratory chain</keyword>
<dbReference type="SUPFAM" id="SSF81442">
    <property type="entry name" value="Cytochrome c oxidase subunit I-like"/>
    <property type="match status" value="1"/>
</dbReference>
<feature type="transmembrane region" description="Helical" evidence="25">
    <location>
        <begin position="272"/>
        <end position="291"/>
    </location>
</feature>
<feature type="transmembrane region" description="Helical" evidence="25">
    <location>
        <begin position="57"/>
        <end position="83"/>
    </location>
</feature>
<feature type="transmembrane region" description="Helical" evidence="25">
    <location>
        <begin position="450"/>
        <end position="473"/>
    </location>
</feature>
<feature type="transmembrane region" description="Helical" evidence="25">
    <location>
        <begin position="412"/>
        <end position="430"/>
    </location>
</feature>
<dbReference type="CDD" id="cd01663">
    <property type="entry name" value="Cyt_c_Oxidase_I"/>
    <property type="match status" value="1"/>
</dbReference>
<comment type="cofactor">
    <cofactor evidence="2">
        <name>heme</name>
        <dbReference type="ChEBI" id="CHEBI:30413"/>
    </cofactor>
</comment>
<dbReference type="GO" id="GO:0045277">
    <property type="term" value="C:respiratory chain complex IV"/>
    <property type="evidence" value="ECO:0007669"/>
    <property type="project" value="InterPro"/>
</dbReference>
<evidence type="ECO:0000256" key="25">
    <source>
        <dbReference type="SAM" id="Phobius"/>
    </source>
</evidence>
<evidence type="ECO:0000256" key="12">
    <source>
        <dbReference type="ARBA" id="ARBA00022692"/>
    </source>
</evidence>
<comment type="catalytic activity">
    <reaction evidence="23">
        <text>4 Fe(II)-[cytochrome c] + O2 + 8 H(+)(in) = 4 Fe(III)-[cytochrome c] + 2 H2O + 4 H(+)(out)</text>
        <dbReference type="Rhea" id="RHEA:11436"/>
        <dbReference type="Rhea" id="RHEA-COMP:10350"/>
        <dbReference type="Rhea" id="RHEA-COMP:14399"/>
        <dbReference type="ChEBI" id="CHEBI:15377"/>
        <dbReference type="ChEBI" id="CHEBI:15378"/>
        <dbReference type="ChEBI" id="CHEBI:15379"/>
        <dbReference type="ChEBI" id="CHEBI:29033"/>
        <dbReference type="ChEBI" id="CHEBI:29034"/>
        <dbReference type="EC" id="7.1.1.9"/>
    </reaction>
    <physiologicalReaction direction="left-to-right" evidence="23">
        <dbReference type="Rhea" id="RHEA:11437"/>
    </physiologicalReaction>
</comment>
<evidence type="ECO:0000256" key="7">
    <source>
        <dbReference type="ARBA" id="ARBA00012949"/>
    </source>
</evidence>
<dbReference type="GO" id="GO:0020037">
    <property type="term" value="F:heme binding"/>
    <property type="evidence" value="ECO:0007669"/>
    <property type="project" value="InterPro"/>
</dbReference>
<feature type="transmembrane region" description="Helical" evidence="25">
    <location>
        <begin position="16"/>
        <end position="37"/>
    </location>
</feature>
<feature type="transmembrane region" description="Helical" evidence="25">
    <location>
        <begin position="303"/>
        <end position="325"/>
    </location>
</feature>
<comment type="similarity">
    <text evidence="5 24">Belongs to the heme-copper respiratory oxidase family.</text>
</comment>
<name>A0A8F5J841_9NEOP</name>
<evidence type="ECO:0000256" key="2">
    <source>
        <dbReference type="ARBA" id="ARBA00001971"/>
    </source>
</evidence>
<comment type="function">
    <text evidence="24">Component of the cytochrome c oxidase, the last enzyme in the mitochondrial electron transport chain which drives oxidative phosphorylation. The respiratory chain contains 3 multisubunit complexes succinate dehydrogenase (complex II, CII), ubiquinol-cytochrome c oxidoreductase (cytochrome b-c1 complex, complex III, CIII) and cytochrome c oxidase (complex IV, CIV), that cooperate to transfer electrons derived from NADH and succinate to molecular oxygen, creating an electrochemical gradient over the inner membrane that drives transmembrane transport and the ATP synthase. Cytochrome c oxidase is the component of the respiratory chain that catalyzes the reduction of oxygen to water. Electrons originating from reduced cytochrome c in the intermembrane space (IMS) are transferred via the dinuclear copper A center (CU(A)) of subunit 2 and heme A of subunit 1 to the active site in subunit 1, a binuclear center (BNC) formed by heme A3 and copper B (CU(B)). The BNC reduces molecular oxygen to 2 water molecules using 4 electrons from cytochrome c in the IMS and 4 protons from the mitochondrial matrix.</text>
</comment>
<dbReference type="EMBL" id="MW965197">
    <property type="protein sequence ID" value="QXM16871.1"/>
    <property type="molecule type" value="Genomic_DNA"/>
</dbReference>
<feature type="transmembrane region" description="Helical" evidence="25">
    <location>
        <begin position="379"/>
        <end position="400"/>
    </location>
</feature>
<sequence>MLPRKWLFSTNHKDIGTLYFLFGTWSGMVGTSLSLLIRAELGQPGSLIGDDQIYNVIVTAHAFVMIFFMVMPIMIGGFGNWLVPLMLGAPDMAFPRMNNMSFWLLPPSLTLLLASSFVESGAGTGWTVYPPLASGIAHAGAAVDLAIFSLHLAGVSSILGAVNFITTVINMRSPGMTFDRMPLFVWAVAITALLLLLSLPVLAGAITMLLTDRNLNTSFFDPAGGGDPILYQHLFWFFGHPEVYILILPGFGMISHIISQESGKKETFGSLGMIYAMLAIGLLGFIVWAHHMFTVGMDVDTRAYFTSATMIIAVPTGIKIFSWLATLHGSQLNYSPALLWALGFIFLFTVGGLTGVVLANSSIDIILHDTYYVVAHFHYVLSMGAVFAIMGGFIHWYPLFSGLTMNPNWLKIQFFIMFIGVNLTFFPQHFLGLSGMPRRYSDYPDAYTSWNIVSSIGSTISLVGVIFFLYIVWESMVSHRTILFPTHASSSIEWTQKLPPMEHSYSELPMLTK</sequence>
<evidence type="ECO:0000256" key="3">
    <source>
        <dbReference type="ARBA" id="ARBA00004448"/>
    </source>
</evidence>
<evidence type="ECO:0000256" key="19">
    <source>
        <dbReference type="ARBA" id="ARBA00023004"/>
    </source>
</evidence>
<evidence type="ECO:0000256" key="24">
    <source>
        <dbReference type="RuleBase" id="RU000369"/>
    </source>
</evidence>
<evidence type="ECO:0000256" key="6">
    <source>
        <dbReference type="ARBA" id="ARBA00011164"/>
    </source>
</evidence>
<keyword evidence="12 24" id="KW-0812">Transmembrane</keyword>
<dbReference type="InterPro" id="IPR023616">
    <property type="entry name" value="Cyt_c_oxase-like_su1_dom"/>
</dbReference>
<dbReference type="PROSITE" id="PS50855">
    <property type="entry name" value="COX1"/>
    <property type="match status" value="1"/>
</dbReference>
<evidence type="ECO:0000256" key="14">
    <source>
        <dbReference type="ARBA" id="ARBA00022792"/>
    </source>
</evidence>
<dbReference type="InterPro" id="IPR033944">
    <property type="entry name" value="Cyt_c_oxase_su1_dom"/>
</dbReference>
<dbReference type="PRINTS" id="PR01165">
    <property type="entry name" value="CYCOXIDASEI"/>
</dbReference>
<dbReference type="AlphaFoldDB" id="A0A8F5J841"/>
<dbReference type="InterPro" id="IPR000883">
    <property type="entry name" value="Cyt_C_Oxase_1"/>
</dbReference>
<keyword evidence="18 25" id="KW-1133">Transmembrane helix</keyword>
<evidence type="ECO:0000256" key="1">
    <source>
        <dbReference type="ARBA" id="ARBA00001935"/>
    </source>
</evidence>
<accession>A0A8F5J841</accession>
<evidence type="ECO:0000256" key="23">
    <source>
        <dbReference type="ARBA" id="ARBA00049512"/>
    </source>
</evidence>
<evidence type="ECO:0000256" key="13">
    <source>
        <dbReference type="ARBA" id="ARBA00022723"/>
    </source>
</evidence>
<evidence type="ECO:0000259" key="26">
    <source>
        <dbReference type="PROSITE" id="PS50855"/>
    </source>
</evidence>
<dbReference type="PANTHER" id="PTHR10422:SF18">
    <property type="entry name" value="CYTOCHROME C OXIDASE SUBUNIT 1"/>
    <property type="match status" value="1"/>
</dbReference>
<dbReference type="FunFam" id="1.20.210.10:FF:000001">
    <property type="entry name" value="Cytochrome c oxidase subunit 1"/>
    <property type="match status" value="1"/>
</dbReference>